<name>A0A8T4H769_9SPHI</name>
<evidence type="ECO:0000313" key="2">
    <source>
        <dbReference type="Proteomes" id="UP000679691"/>
    </source>
</evidence>
<gene>
    <name evidence="1" type="ORF">J5U18_00850</name>
</gene>
<reference evidence="1" key="1">
    <citation type="submission" date="2021-03" db="EMBL/GenBank/DDBJ databases">
        <authorList>
            <person name="Lu T."/>
            <person name="Wang Q."/>
            <person name="Han X."/>
        </authorList>
    </citation>
    <scope>NUCLEOTIDE SEQUENCE</scope>
    <source>
        <strain evidence="1">WQ 2009</strain>
    </source>
</reference>
<dbReference type="Proteomes" id="UP000679691">
    <property type="component" value="Unassembled WGS sequence"/>
</dbReference>
<dbReference type="RefSeq" id="WP_353545607.1">
    <property type="nucleotide sequence ID" value="NZ_JAGKSB010000001.1"/>
</dbReference>
<accession>A0A8T4H769</accession>
<keyword evidence="2" id="KW-1185">Reference proteome</keyword>
<dbReference type="EMBL" id="JAGKSB010000001">
    <property type="protein sequence ID" value="MBP3942125.1"/>
    <property type="molecule type" value="Genomic_DNA"/>
</dbReference>
<sequence length="186" mass="21642">MSLHQQPDLKQAVLSLTPKEKDKLLVRLISKDKMLIKQLHFQLLEDESDLADRIDNLRDALTQLFKTTKVGNFMDLNRLVKQASGMVNEHEKVTKDKVSELEFRILILKEATSRHVDLFSNSYFSSSEKLRKYIAGRIKHALGKYTKLHEDLQFEYRDQLQELIDFGFTSGLQSYCRALNIPTQID</sequence>
<protein>
    <submittedName>
        <fullName evidence="1">Uncharacterized protein</fullName>
    </submittedName>
</protein>
<proteinExistence type="predicted"/>
<dbReference type="AlphaFoldDB" id="A0A8T4H769"/>
<organism evidence="1 2">
    <name type="scientific">Rhinopithecimicrobium faecis</name>
    <dbReference type="NCBI Taxonomy" id="2820698"/>
    <lineage>
        <taxon>Bacteria</taxon>
        <taxon>Pseudomonadati</taxon>
        <taxon>Bacteroidota</taxon>
        <taxon>Sphingobacteriia</taxon>
        <taxon>Sphingobacteriales</taxon>
        <taxon>Sphingobacteriaceae</taxon>
        <taxon>Rhinopithecimicrobium</taxon>
    </lineage>
</organism>
<comment type="caution">
    <text evidence="1">The sequence shown here is derived from an EMBL/GenBank/DDBJ whole genome shotgun (WGS) entry which is preliminary data.</text>
</comment>
<evidence type="ECO:0000313" key="1">
    <source>
        <dbReference type="EMBL" id="MBP3942125.1"/>
    </source>
</evidence>